<protein>
    <submittedName>
        <fullName evidence="1">Uncharacterized protein</fullName>
    </submittedName>
</protein>
<organism evidence="1">
    <name type="scientific">Ostreococcus tauri</name>
    <name type="common">Marine green alga</name>
    <dbReference type="NCBI Taxonomy" id="70448"/>
    <lineage>
        <taxon>Eukaryota</taxon>
        <taxon>Viridiplantae</taxon>
        <taxon>Chlorophyta</taxon>
        <taxon>Mamiellophyceae</taxon>
        <taxon>Mamiellales</taxon>
        <taxon>Bathycoccaceae</taxon>
        <taxon>Ostreococcus</taxon>
    </lineage>
</organism>
<sequence length="84" mass="9133">MDGRTASTLARLREDVESEETNAIEHAFVKPGHEAWVCASATDGKRAYVVVEDTSDTLLRAVRSAKAFAKKSFPDASSAFDLET</sequence>
<evidence type="ECO:0000313" key="1">
    <source>
        <dbReference type="EMBL" id="OUS48266.1"/>
    </source>
</evidence>
<dbReference type="AlphaFoldDB" id="A0A1Y5IFA8"/>
<dbReference type="EMBL" id="KZ155774">
    <property type="protein sequence ID" value="OUS48266.1"/>
    <property type="molecule type" value="Genomic_DNA"/>
</dbReference>
<accession>A0A1Y5IFA8</accession>
<gene>
    <name evidence="1" type="ORF">BE221DRAFT_69113</name>
</gene>
<dbReference type="Proteomes" id="UP000195557">
    <property type="component" value="Unassembled WGS sequence"/>
</dbReference>
<proteinExistence type="predicted"/>
<name>A0A1Y5IFA8_OSTTA</name>
<reference evidence="1" key="1">
    <citation type="submission" date="2017-04" db="EMBL/GenBank/DDBJ databases">
        <title>Population genomics of picophytoplankton unveils novel chromosome hypervariability.</title>
        <authorList>
            <consortium name="DOE Joint Genome Institute"/>
            <person name="Blanc-Mathieu R."/>
            <person name="Krasovec M."/>
            <person name="Hebrard M."/>
            <person name="Yau S."/>
            <person name="Desgranges E."/>
            <person name="Martin J."/>
            <person name="Schackwitz W."/>
            <person name="Kuo A."/>
            <person name="Salin G."/>
            <person name="Donnadieu C."/>
            <person name="Desdevises Y."/>
            <person name="Sanchez-Ferandin S."/>
            <person name="Moreau H."/>
            <person name="Rivals E."/>
            <person name="Grigoriev I.V."/>
            <person name="Grimsley N."/>
            <person name="Eyre-Walker A."/>
            <person name="Piganeau G."/>
        </authorList>
    </citation>
    <scope>NUCLEOTIDE SEQUENCE [LARGE SCALE GENOMIC DNA]</scope>
    <source>
        <strain evidence="1">RCC 1115</strain>
    </source>
</reference>